<evidence type="ECO:0000313" key="6">
    <source>
        <dbReference type="WBParaSite" id="nRc.2.0.1.t21100-RA"/>
    </source>
</evidence>
<dbReference type="Gene3D" id="3.30.60.20">
    <property type="match status" value="1"/>
</dbReference>
<name>A0A915J4N5_ROMCU</name>
<dbReference type="AlphaFoldDB" id="A0A915J4N5"/>
<keyword evidence="1" id="KW-0479">Metal-binding</keyword>
<evidence type="ECO:0000259" key="4">
    <source>
        <dbReference type="PROSITE" id="PS50081"/>
    </source>
</evidence>
<dbReference type="PANTHER" id="PTHR21119:SF5">
    <property type="entry name" value="C2 DOMAIN-CONTAINING PROTEIN"/>
    <property type="match status" value="1"/>
</dbReference>
<reference evidence="6" key="1">
    <citation type="submission" date="2022-11" db="UniProtKB">
        <authorList>
            <consortium name="WormBaseParasite"/>
        </authorList>
    </citation>
    <scope>IDENTIFICATION</scope>
</reference>
<dbReference type="InterPro" id="IPR002219">
    <property type="entry name" value="PKC_DAG/PE"/>
</dbReference>
<dbReference type="InterPro" id="IPR046349">
    <property type="entry name" value="C1-like_sf"/>
</dbReference>
<dbReference type="Pfam" id="PF00130">
    <property type="entry name" value="C1_1"/>
    <property type="match status" value="1"/>
</dbReference>
<dbReference type="GO" id="GO:0046872">
    <property type="term" value="F:metal ion binding"/>
    <property type="evidence" value="ECO:0007669"/>
    <property type="project" value="UniProtKB-KW"/>
</dbReference>
<dbReference type="SUPFAM" id="SSF57889">
    <property type="entry name" value="Cysteine-rich domain"/>
    <property type="match status" value="1"/>
</dbReference>
<dbReference type="SMART" id="SM00109">
    <property type="entry name" value="C1"/>
    <property type="match status" value="1"/>
</dbReference>
<dbReference type="WBParaSite" id="nRc.2.0.1.t21100-RA">
    <property type="protein sequence ID" value="nRc.2.0.1.t21100-RA"/>
    <property type="gene ID" value="nRc.2.0.1.g21100"/>
</dbReference>
<proteinExistence type="predicted"/>
<accession>A0A915J4N5</accession>
<keyword evidence="2" id="KW-0862">Zinc</keyword>
<organism evidence="5 6">
    <name type="scientific">Romanomermis culicivorax</name>
    <name type="common">Nematode worm</name>
    <dbReference type="NCBI Taxonomy" id="13658"/>
    <lineage>
        <taxon>Eukaryota</taxon>
        <taxon>Metazoa</taxon>
        <taxon>Ecdysozoa</taxon>
        <taxon>Nematoda</taxon>
        <taxon>Enoplea</taxon>
        <taxon>Dorylaimia</taxon>
        <taxon>Mermithida</taxon>
        <taxon>Mermithoidea</taxon>
        <taxon>Mermithidae</taxon>
        <taxon>Romanomermis</taxon>
    </lineage>
</organism>
<protein>
    <submittedName>
        <fullName evidence="6">Phorbol-ester/DAG-type domain-containing protein</fullName>
    </submittedName>
</protein>
<feature type="region of interest" description="Disordered" evidence="3">
    <location>
        <begin position="34"/>
        <end position="61"/>
    </location>
</feature>
<dbReference type="PANTHER" id="PTHR21119">
    <property type="entry name" value="C2 DOMAIN-CONTAINING PROTEIN"/>
    <property type="match status" value="1"/>
</dbReference>
<keyword evidence="5" id="KW-1185">Reference proteome</keyword>
<dbReference type="InterPro" id="IPR039934">
    <property type="entry name" value="C2CD2/C2CD2L"/>
</dbReference>
<evidence type="ECO:0000256" key="1">
    <source>
        <dbReference type="ARBA" id="ARBA00022723"/>
    </source>
</evidence>
<dbReference type="PROSITE" id="PS50081">
    <property type="entry name" value="ZF_DAG_PE_2"/>
    <property type="match status" value="1"/>
</dbReference>
<evidence type="ECO:0000256" key="2">
    <source>
        <dbReference type="ARBA" id="ARBA00022833"/>
    </source>
</evidence>
<dbReference type="Proteomes" id="UP000887565">
    <property type="component" value="Unplaced"/>
</dbReference>
<evidence type="ECO:0000256" key="3">
    <source>
        <dbReference type="SAM" id="MobiDB-lite"/>
    </source>
</evidence>
<dbReference type="PROSITE" id="PS00479">
    <property type="entry name" value="ZF_DAG_PE_1"/>
    <property type="match status" value="1"/>
</dbReference>
<sequence length="238" mass="27009">MSEPSMWLDVSVVGRKKERPSFFSHWKERLSMRSLSRPRAQSAELSPGEKTVSSTDFTYHPPEQQQVLPTSLLTRRSDELIVPQSIAHMDSTMREPDIFSESSVFDKLGAGLSDESEMSGGSTEALHQTSRLVVEVLQNSLKRYFYVPPSLIKTSRVKQLIKSGKKLHILNDHTFVAVKLPSSTSCKVCLKAITTTFRRQGFQCRDCRIMCHKRCYERATGFSCSNSRLSMLHIENFA</sequence>
<evidence type="ECO:0000313" key="5">
    <source>
        <dbReference type="Proteomes" id="UP000887565"/>
    </source>
</evidence>
<feature type="domain" description="Phorbol-ester/DAG-type" evidence="4">
    <location>
        <begin position="172"/>
        <end position="224"/>
    </location>
</feature>
<feature type="compositionally biased region" description="Polar residues" evidence="3">
    <location>
        <begin position="51"/>
        <end position="61"/>
    </location>
</feature>